<dbReference type="EMBL" id="BMAO01013146">
    <property type="protein sequence ID" value="GFQ86654.1"/>
    <property type="molecule type" value="Genomic_DNA"/>
</dbReference>
<protein>
    <submittedName>
        <fullName evidence="1">Uncharacterized protein</fullName>
    </submittedName>
</protein>
<keyword evidence="2" id="KW-1185">Reference proteome</keyword>
<gene>
    <name evidence="1" type="ORF">TNCT_609241</name>
</gene>
<name>A0A8X6FSZ5_TRICU</name>
<accession>A0A8X6FSZ5</accession>
<dbReference type="PANTHER" id="PTHR47331">
    <property type="entry name" value="PHD-TYPE DOMAIN-CONTAINING PROTEIN"/>
    <property type="match status" value="1"/>
</dbReference>
<dbReference type="Proteomes" id="UP000887116">
    <property type="component" value="Unassembled WGS sequence"/>
</dbReference>
<organism evidence="1 2">
    <name type="scientific">Trichonephila clavata</name>
    <name type="common">Joro spider</name>
    <name type="synonym">Nephila clavata</name>
    <dbReference type="NCBI Taxonomy" id="2740835"/>
    <lineage>
        <taxon>Eukaryota</taxon>
        <taxon>Metazoa</taxon>
        <taxon>Ecdysozoa</taxon>
        <taxon>Arthropoda</taxon>
        <taxon>Chelicerata</taxon>
        <taxon>Arachnida</taxon>
        <taxon>Araneae</taxon>
        <taxon>Araneomorphae</taxon>
        <taxon>Entelegynae</taxon>
        <taxon>Araneoidea</taxon>
        <taxon>Nephilidae</taxon>
        <taxon>Trichonephila</taxon>
    </lineage>
</organism>
<dbReference type="AlphaFoldDB" id="A0A8X6FSZ5"/>
<sequence>MQQIESSTCSTLPHLELLGAVLLSKLENKALEAMQMTIDAVHRFHYCAIMDKVTQPHRLKYLIANRVIQITDLTSRFKWHHINLMDNPVDSLSRGLSVDDLIRTKIWWSGPDFLHSDDDFSNNWDCSNIDPVYMKELKPIMNTFVQSTVIDFFDDLYKLSNNYMKLI</sequence>
<evidence type="ECO:0000313" key="1">
    <source>
        <dbReference type="EMBL" id="GFQ86654.1"/>
    </source>
</evidence>
<proteinExistence type="predicted"/>
<reference evidence="1" key="1">
    <citation type="submission" date="2020-07" db="EMBL/GenBank/DDBJ databases">
        <title>Multicomponent nature underlies the extraordinary mechanical properties of spider dragline silk.</title>
        <authorList>
            <person name="Kono N."/>
            <person name="Nakamura H."/>
            <person name="Mori M."/>
            <person name="Yoshida Y."/>
            <person name="Ohtoshi R."/>
            <person name="Malay A.D."/>
            <person name="Moran D.A.P."/>
            <person name="Tomita M."/>
            <person name="Numata K."/>
            <person name="Arakawa K."/>
        </authorList>
    </citation>
    <scope>NUCLEOTIDE SEQUENCE</scope>
</reference>
<dbReference type="OrthoDB" id="8033604at2759"/>
<comment type="caution">
    <text evidence="1">The sequence shown here is derived from an EMBL/GenBank/DDBJ whole genome shotgun (WGS) entry which is preliminary data.</text>
</comment>
<dbReference type="PANTHER" id="PTHR47331:SF6">
    <property type="entry name" value="DOUBLECORTIN DOMAIN-CONTAINING PROTEIN"/>
    <property type="match status" value="1"/>
</dbReference>
<evidence type="ECO:0000313" key="2">
    <source>
        <dbReference type="Proteomes" id="UP000887116"/>
    </source>
</evidence>